<dbReference type="PROSITE" id="PS00460">
    <property type="entry name" value="GLUTATHIONE_PEROXID_1"/>
    <property type="match status" value="1"/>
</dbReference>
<reference evidence="7" key="1">
    <citation type="journal article" date="2019" name="Int. J. Syst. Evol. Microbiol.">
        <title>The Global Catalogue of Microorganisms (GCM) 10K type strain sequencing project: providing services to taxonomists for standard genome sequencing and annotation.</title>
        <authorList>
            <consortium name="The Broad Institute Genomics Platform"/>
            <consortium name="The Broad Institute Genome Sequencing Center for Infectious Disease"/>
            <person name="Wu L."/>
            <person name="Ma J."/>
        </authorList>
    </citation>
    <scope>NUCLEOTIDE SEQUENCE [LARGE SCALE GENOMIC DNA]</scope>
    <source>
        <strain evidence="7">JCM 18200</strain>
    </source>
</reference>
<dbReference type="EMBL" id="BAABIQ010000041">
    <property type="protein sequence ID" value="GAA4801265.1"/>
    <property type="molecule type" value="Genomic_DNA"/>
</dbReference>
<proteinExistence type="inferred from homology"/>
<evidence type="ECO:0000256" key="1">
    <source>
        <dbReference type="ARBA" id="ARBA00006926"/>
    </source>
</evidence>
<evidence type="ECO:0000256" key="4">
    <source>
        <dbReference type="RuleBase" id="RU000499"/>
    </source>
</evidence>
<dbReference type="InterPro" id="IPR029759">
    <property type="entry name" value="GPX_AS"/>
</dbReference>
<dbReference type="Gene3D" id="3.40.30.10">
    <property type="entry name" value="Glutaredoxin"/>
    <property type="match status" value="1"/>
</dbReference>
<comment type="similarity">
    <text evidence="1 4">Belongs to the glutathione peroxidase family.</text>
</comment>
<dbReference type="Proteomes" id="UP001501411">
    <property type="component" value="Unassembled WGS sequence"/>
</dbReference>
<keyword evidence="7" id="KW-1185">Reference proteome</keyword>
<dbReference type="PROSITE" id="PS51355">
    <property type="entry name" value="GLUTATHIONE_PEROXID_3"/>
    <property type="match status" value="1"/>
</dbReference>
<dbReference type="InterPro" id="IPR036249">
    <property type="entry name" value="Thioredoxin-like_sf"/>
</dbReference>
<evidence type="ECO:0000313" key="7">
    <source>
        <dbReference type="Proteomes" id="UP001501411"/>
    </source>
</evidence>
<comment type="caution">
    <text evidence="6">The sequence shown here is derived from an EMBL/GenBank/DDBJ whole genome shotgun (WGS) entry which is preliminary data.</text>
</comment>
<evidence type="ECO:0000256" key="3">
    <source>
        <dbReference type="ARBA" id="ARBA00023002"/>
    </source>
</evidence>
<dbReference type="PANTHER" id="PTHR11592">
    <property type="entry name" value="GLUTATHIONE PEROXIDASE"/>
    <property type="match status" value="1"/>
</dbReference>
<dbReference type="PRINTS" id="PR01011">
    <property type="entry name" value="GLUTPROXDASE"/>
</dbReference>
<dbReference type="InterPro" id="IPR000889">
    <property type="entry name" value="Glutathione_peroxidase"/>
</dbReference>
<feature type="signal peptide" evidence="5">
    <location>
        <begin position="1"/>
        <end position="19"/>
    </location>
</feature>
<dbReference type="PIRSF" id="PIRSF000303">
    <property type="entry name" value="Glutathion_perox"/>
    <property type="match status" value="1"/>
</dbReference>
<evidence type="ECO:0000256" key="5">
    <source>
        <dbReference type="SAM" id="SignalP"/>
    </source>
</evidence>
<dbReference type="RefSeq" id="WP_345233217.1">
    <property type="nucleotide sequence ID" value="NZ_BAABIQ010000041.1"/>
</dbReference>
<dbReference type="CDD" id="cd00340">
    <property type="entry name" value="GSH_Peroxidase"/>
    <property type="match status" value="1"/>
</dbReference>
<dbReference type="PANTHER" id="PTHR11592:SF134">
    <property type="entry name" value="PHOSPHOLIPID HYDROPEROXIDE GLUTATHIONE PEROXIDASE"/>
    <property type="match status" value="1"/>
</dbReference>
<evidence type="ECO:0000313" key="6">
    <source>
        <dbReference type="EMBL" id="GAA4801265.1"/>
    </source>
</evidence>
<accession>A0ABP9BWS1</accession>
<organism evidence="6 7">
    <name type="scientific">Olivibacter ginsenosidimutans</name>
    <dbReference type="NCBI Taxonomy" id="1176537"/>
    <lineage>
        <taxon>Bacteria</taxon>
        <taxon>Pseudomonadati</taxon>
        <taxon>Bacteroidota</taxon>
        <taxon>Sphingobacteriia</taxon>
        <taxon>Sphingobacteriales</taxon>
        <taxon>Sphingobacteriaceae</taxon>
        <taxon>Olivibacter</taxon>
    </lineage>
</organism>
<keyword evidence="5" id="KW-0732">Signal</keyword>
<feature type="chain" id="PRO_5045196117" description="Glutathione peroxidase" evidence="5">
    <location>
        <begin position="20"/>
        <end position="171"/>
    </location>
</feature>
<keyword evidence="2 4" id="KW-0575">Peroxidase</keyword>
<evidence type="ECO:0000256" key="2">
    <source>
        <dbReference type="ARBA" id="ARBA00022559"/>
    </source>
</evidence>
<dbReference type="GO" id="GO:0004601">
    <property type="term" value="F:peroxidase activity"/>
    <property type="evidence" value="ECO:0007669"/>
    <property type="project" value="UniProtKB-KW"/>
</dbReference>
<sequence>MKTLLILLMSTFLIPPANNIYQFSFTSIDGKAIHLSQFKGKKLLLVNTASKCGFTPQYKELEELSKKFGDKLVVIGFPANNFGSQEPGSNDDIKSFCEANYGVTFLLAEKSSVKGDDINPLFSYLTQAKNPDFTGDIKWNFEKFLIDEQGNLIHRYRSAVKPLSPEITSQL</sequence>
<dbReference type="SUPFAM" id="SSF52833">
    <property type="entry name" value="Thioredoxin-like"/>
    <property type="match status" value="1"/>
</dbReference>
<keyword evidence="3 4" id="KW-0560">Oxidoreductase</keyword>
<protein>
    <recommendedName>
        <fullName evidence="4">Glutathione peroxidase</fullName>
    </recommendedName>
</protein>
<dbReference type="Pfam" id="PF00255">
    <property type="entry name" value="GSHPx"/>
    <property type="match status" value="1"/>
</dbReference>
<name>A0ABP9BWS1_9SPHI</name>
<gene>
    <name evidence="6" type="ORF">GCM10023231_32540</name>
</gene>